<dbReference type="Proteomes" id="UP000092445">
    <property type="component" value="Unassembled WGS sequence"/>
</dbReference>
<protein>
    <submittedName>
        <fullName evidence="2">Uncharacterized protein</fullName>
    </submittedName>
</protein>
<evidence type="ECO:0000313" key="3">
    <source>
        <dbReference type="Proteomes" id="UP000092445"/>
    </source>
</evidence>
<evidence type="ECO:0000313" key="2">
    <source>
        <dbReference type="EnsemblMetazoa" id="GPAI014988-PA"/>
    </source>
</evidence>
<feature type="coiled-coil region" evidence="1">
    <location>
        <begin position="5"/>
        <end position="36"/>
    </location>
</feature>
<evidence type="ECO:0000256" key="1">
    <source>
        <dbReference type="SAM" id="Coils"/>
    </source>
</evidence>
<sequence>MQSEDAALQKEITRLRETLKEKKKETTCLSEALRENTDLPNSELANHMFGFSAACYGFMRGCLEFNLRAPSTPKEWRPLKNIEDHSHKSWLEKAVATLKNEDKVC</sequence>
<dbReference type="VEuPathDB" id="VectorBase:GPAI014988"/>
<accession>A0A1A9ZHS6</accession>
<name>A0A1A9ZHS6_GLOPL</name>
<organism evidence="2 3">
    <name type="scientific">Glossina pallidipes</name>
    <name type="common">Tsetse fly</name>
    <dbReference type="NCBI Taxonomy" id="7398"/>
    <lineage>
        <taxon>Eukaryota</taxon>
        <taxon>Metazoa</taxon>
        <taxon>Ecdysozoa</taxon>
        <taxon>Arthropoda</taxon>
        <taxon>Hexapoda</taxon>
        <taxon>Insecta</taxon>
        <taxon>Pterygota</taxon>
        <taxon>Neoptera</taxon>
        <taxon>Endopterygota</taxon>
        <taxon>Diptera</taxon>
        <taxon>Brachycera</taxon>
        <taxon>Muscomorpha</taxon>
        <taxon>Hippoboscoidea</taxon>
        <taxon>Glossinidae</taxon>
        <taxon>Glossina</taxon>
    </lineage>
</organism>
<keyword evidence="1" id="KW-0175">Coiled coil</keyword>
<dbReference type="AlphaFoldDB" id="A0A1A9ZHS6"/>
<proteinExistence type="predicted"/>
<dbReference type="EnsemblMetazoa" id="GPAI014988-RA">
    <property type="protein sequence ID" value="GPAI014988-PA"/>
    <property type="gene ID" value="GPAI014988"/>
</dbReference>
<reference evidence="2" key="2">
    <citation type="submission" date="2020-05" db="UniProtKB">
        <authorList>
            <consortium name="EnsemblMetazoa"/>
        </authorList>
    </citation>
    <scope>IDENTIFICATION</scope>
    <source>
        <strain evidence="2">IAEA</strain>
    </source>
</reference>
<keyword evidence="3" id="KW-1185">Reference proteome</keyword>
<reference evidence="3" key="1">
    <citation type="submission" date="2014-03" db="EMBL/GenBank/DDBJ databases">
        <authorList>
            <person name="Aksoy S."/>
            <person name="Warren W."/>
            <person name="Wilson R.K."/>
        </authorList>
    </citation>
    <scope>NUCLEOTIDE SEQUENCE [LARGE SCALE GENOMIC DNA]</scope>
    <source>
        <strain evidence="3">IAEA</strain>
    </source>
</reference>